<evidence type="ECO:0000313" key="1">
    <source>
        <dbReference type="EMBL" id="JAH12189.1"/>
    </source>
</evidence>
<proteinExistence type="predicted"/>
<sequence length="57" mass="6482">MTPCASQENRKCLYSPELPVGSMRVHSVCRLDITDVDGNLIYAALCWVPKIMKNKRE</sequence>
<dbReference type="EMBL" id="GBXM01096388">
    <property type="protein sequence ID" value="JAH12189.1"/>
    <property type="molecule type" value="Transcribed_RNA"/>
</dbReference>
<reference evidence="1" key="1">
    <citation type="submission" date="2014-11" db="EMBL/GenBank/DDBJ databases">
        <authorList>
            <person name="Amaro Gonzalez C."/>
        </authorList>
    </citation>
    <scope>NUCLEOTIDE SEQUENCE</scope>
</reference>
<reference evidence="1" key="2">
    <citation type="journal article" date="2015" name="Fish Shellfish Immunol.">
        <title>Early steps in the European eel (Anguilla anguilla)-Vibrio vulnificus interaction in the gills: Role of the RtxA13 toxin.</title>
        <authorList>
            <person name="Callol A."/>
            <person name="Pajuelo D."/>
            <person name="Ebbesson L."/>
            <person name="Teles M."/>
            <person name="MacKenzie S."/>
            <person name="Amaro C."/>
        </authorList>
    </citation>
    <scope>NUCLEOTIDE SEQUENCE</scope>
</reference>
<name>A0A0E9Q5Z9_ANGAN</name>
<protein>
    <submittedName>
        <fullName evidence="1">Uncharacterized protein</fullName>
    </submittedName>
</protein>
<dbReference type="AlphaFoldDB" id="A0A0E9Q5Z9"/>
<accession>A0A0E9Q5Z9</accession>
<organism evidence="1">
    <name type="scientific">Anguilla anguilla</name>
    <name type="common">European freshwater eel</name>
    <name type="synonym">Muraena anguilla</name>
    <dbReference type="NCBI Taxonomy" id="7936"/>
    <lineage>
        <taxon>Eukaryota</taxon>
        <taxon>Metazoa</taxon>
        <taxon>Chordata</taxon>
        <taxon>Craniata</taxon>
        <taxon>Vertebrata</taxon>
        <taxon>Euteleostomi</taxon>
        <taxon>Actinopterygii</taxon>
        <taxon>Neopterygii</taxon>
        <taxon>Teleostei</taxon>
        <taxon>Anguilliformes</taxon>
        <taxon>Anguillidae</taxon>
        <taxon>Anguilla</taxon>
    </lineage>
</organism>